<accession>A0A498KE18</accession>
<sequence>MSPLASHVFCDDAMKDFNPKVWVSVSDDFNLERVTKTILESATSGPMAEFKEFNKSPFHVGALGSKIVVTTRDANVAKMMGSTVYQLDCISDDQCWKVFEHYSLLDITNNRPQNFGLVKKKIVAKCSGLSLAARTLGGLLRCKQVEEWEEILNNKMWSLSDNNGILPVLKFSYHYLPSSLKRCFAYCSLLPNDYEFGEKQLILLWVAEGLVQQQPEDKKQFEDTGSDYFQELLSRSLFQKASKSNDKYVICLMANLIGKERLDSLELKWSYLSGSREMELGMLDMLQPPKNLKELTIKCYAGLKFSLWIGGPLFSNMVRVSLYNCSNCHLLPPVGQLPCLKELYIMGMSAVEVVGPEFYGEGSLPFRVLEILKCSDMKHWEKWLRFDQDMSSGVFPGLKFLSIQMCPKLGGELPKKLNLLTTLEIVRCEELVVAVANYEQVRELKIVGCKALVHSTTVVDLKLLETLCLSNILELRLQAGVFTKGLGKIKELTILSCEQLTASLKNEDRCFPHLISHVRLVVEDNSALVEDLGKELEGLLQVPILACKLEYLEINKCECLSKLPKGLHQLSSLQELHIRHCSRLVSFPDVGLPPSLTVLKITECDSLMYISKYQIPRNLKRIHISWCRSSKSLVEEEKELVGSSSSSFSLCLEHLEISVCPSLTSLSLRGQLYRALKHLEIFTCWVQNARPTCEQLELIAPDGFFRDNTNNSLEYISIGSCQNLKSLPEGLCHLSNLQAFMVSNCASLVSIPRLSWGRRASNLKEIRITGYEKLVVLPEDIHNLASLQELEIDFLEGLTSFPPNLTSLQVYEVKSCKKL</sequence>
<dbReference type="Gene3D" id="1.10.8.430">
    <property type="entry name" value="Helical domain of apoptotic protease-activating factors"/>
    <property type="match status" value="1"/>
</dbReference>
<dbReference type="SUPFAM" id="SSF52058">
    <property type="entry name" value="L domain-like"/>
    <property type="match status" value="2"/>
</dbReference>
<dbReference type="InterPro" id="IPR027417">
    <property type="entry name" value="P-loop_NTPase"/>
</dbReference>
<evidence type="ECO:0000313" key="7">
    <source>
        <dbReference type="Proteomes" id="UP000290289"/>
    </source>
</evidence>
<organism evidence="6 7">
    <name type="scientific">Malus domestica</name>
    <name type="common">Apple</name>
    <name type="synonym">Pyrus malus</name>
    <dbReference type="NCBI Taxonomy" id="3750"/>
    <lineage>
        <taxon>Eukaryota</taxon>
        <taxon>Viridiplantae</taxon>
        <taxon>Streptophyta</taxon>
        <taxon>Embryophyta</taxon>
        <taxon>Tracheophyta</taxon>
        <taxon>Spermatophyta</taxon>
        <taxon>Magnoliopsida</taxon>
        <taxon>eudicotyledons</taxon>
        <taxon>Gunneridae</taxon>
        <taxon>Pentapetalae</taxon>
        <taxon>rosids</taxon>
        <taxon>fabids</taxon>
        <taxon>Rosales</taxon>
        <taxon>Rosaceae</taxon>
        <taxon>Amygdaloideae</taxon>
        <taxon>Maleae</taxon>
        <taxon>Malus</taxon>
    </lineage>
</organism>
<feature type="domain" description="R13L1/DRL21-like LRR repeat region" evidence="5">
    <location>
        <begin position="253"/>
        <end position="348"/>
    </location>
</feature>
<evidence type="ECO:0000256" key="3">
    <source>
        <dbReference type="ARBA" id="ARBA00022821"/>
    </source>
</evidence>
<dbReference type="InterPro" id="IPR002182">
    <property type="entry name" value="NB-ARC"/>
</dbReference>
<dbReference type="Pfam" id="PF25019">
    <property type="entry name" value="LRR_R13L1-DRL21"/>
    <property type="match status" value="1"/>
</dbReference>
<name>A0A498KE18_MALDO</name>
<comment type="caution">
    <text evidence="6">The sequence shown here is derived from an EMBL/GenBank/DDBJ whole genome shotgun (WGS) entry which is preliminary data.</text>
</comment>
<dbReference type="InterPro" id="IPR032675">
    <property type="entry name" value="LRR_dom_sf"/>
</dbReference>
<evidence type="ECO:0000259" key="4">
    <source>
        <dbReference type="Pfam" id="PF00931"/>
    </source>
</evidence>
<dbReference type="Pfam" id="PF00931">
    <property type="entry name" value="NB-ARC"/>
    <property type="match status" value="1"/>
</dbReference>
<dbReference type="InterPro" id="IPR056789">
    <property type="entry name" value="LRR_R13L1-DRL21"/>
</dbReference>
<dbReference type="Gene3D" id="1.10.10.10">
    <property type="entry name" value="Winged helix-like DNA-binding domain superfamily/Winged helix DNA-binding domain"/>
    <property type="match status" value="1"/>
</dbReference>
<dbReference type="PANTHER" id="PTHR36766">
    <property type="entry name" value="PLANT BROAD-SPECTRUM MILDEW RESISTANCE PROTEIN RPW8"/>
    <property type="match status" value="1"/>
</dbReference>
<dbReference type="AlphaFoldDB" id="A0A498KE18"/>
<dbReference type="PANTHER" id="PTHR36766:SF51">
    <property type="entry name" value="DISEASE RESISTANCE RPP13-LIKE PROTEIN 1"/>
    <property type="match status" value="1"/>
</dbReference>
<dbReference type="Gene3D" id="3.80.10.10">
    <property type="entry name" value="Ribonuclease Inhibitor"/>
    <property type="match status" value="2"/>
</dbReference>
<dbReference type="InterPro" id="IPR036388">
    <property type="entry name" value="WH-like_DNA-bd_sf"/>
</dbReference>
<dbReference type="Proteomes" id="UP000290289">
    <property type="component" value="Chromosome 3"/>
</dbReference>
<evidence type="ECO:0000313" key="6">
    <source>
        <dbReference type="EMBL" id="RXI04005.1"/>
    </source>
</evidence>
<keyword evidence="2" id="KW-0677">Repeat</keyword>
<evidence type="ECO:0000256" key="1">
    <source>
        <dbReference type="ARBA" id="ARBA00022614"/>
    </source>
</evidence>
<proteinExistence type="predicted"/>
<dbReference type="GO" id="GO:0006952">
    <property type="term" value="P:defense response"/>
    <property type="evidence" value="ECO:0007669"/>
    <property type="project" value="UniProtKB-KW"/>
</dbReference>
<dbReference type="EMBL" id="RDQH01000329">
    <property type="protein sequence ID" value="RXI04005.1"/>
    <property type="molecule type" value="Genomic_DNA"/>
</dbReference>
<keyword evidence="1" id="KW-0433">Leucine-rich repeat</keyword>
<evidence type="ECO:0000256" key="2">
    <source>
        <dbReference type="ARBA" id="ARBA00022737"/>
    </source>
</evidence>
<dbReference type="SUPFAM" id="SSF52540">
    <property type="entry name" value="P-loop containing nucleoside triphosphate hydrolases"/>
    <property type="match status" value="1"/>
</dbReference>
<keyword evidence="7" id="KW-1185">Reference proteome</keyword>
<feature type="domain" description="NB-ARC" evidence="4">
    <location>
        <begin position="58"/>
        <end position="102"/>
    </location>
</feature>
<dbReference type="InterPro" id="IPR042197">
    <property type="entry name" value="Apaf_helical"/>
</dbReference>
<protein>
    <submittedName>
        <fullName evidence="6">Uncharacterized protein</fullName>
    </submittedName>
</protein>
<reference evidence="6 7" key="1">
    <citation type="submission" date="2018-10" db="EMBL/GenBank/DDBJ databases">
        <title>A high-quality apple genome assembly.</title>
        <authorList>
            <person name="Hu J."/>
        </authorList>
    </citation>
    <scope>NUCLEOTIDE SEQUENCE [LARGE SCALE GENOMIC DNA]</scope>
    <source>
        <strain evidence="7">cv. HFTH1</strain>
        <tissue evidence="6">Young leaf</tissue>
    </source>
</reference>
<keyword evidence="3" id="KW-0611">Plant defense</keyword>
<gene>
    <name evidence="6" type="ORF">DVH24_038279</name>
</gene>
<evidence type="ECO:0000259" key="5">
    <source>
        <dbReference type="Pfam" id="PF25019"/>
    </source>
</evidence>
<dbReference type="GO" id="GO:0043531">
    <property type="term" value="F:ADP binding"/>
    <property type="evidence" value="ECO:0007669"/>
    <property type="project" value="InterPro"/>
</dbReference>